<evidence type="ECO:0000313" key="4">
    <source>
        <dbReference type="Proteomes" id="UP001642483"/>
    </source>
</evidence>
<keyword evidence="1" id="KW-0732">Signal</keyword>
<feature type="chain" id="PRO_5045672808" description="Carboxylesterase type B domain-containing protein" evidence="1">
    <location>
        <begin position="19"/>
        <end position="617"/>
    </location>
</feature>
<dbReference type="SUPFAM" id="SSF53474">
    <property type="entry name" value="alpha/beta-Hydrolases"/>
    <property type="match status" value="1"/>
</dbReference>
<proteinExistence type="predicted"/>
<dbReference type="Pfam" id="PF00135">
    <property type="entry name" value="COesterase"/>
    <property type="match status" value="1"/>
</dbReference>
<accession>A0ABP0GGV5</accession>
<dbReference type="InterPro" id="IPR002018">
    <property type="entry name" value="CarbesteraseB"/>
</dbReference>
<evidence type="ECO:0000256" key="1">
    <source>
        <dbReference type="SAM" id="SignalP"/>
    </source>
</evidence>
<dbReference type="EMBL" id="CAWYQH010000119">
    <property type="protein sequence ID" value="CAK8690998.1"/>
    <property type="molecule type" value="Genomic_DNA"/>
</dbReference>
<dbReference type="PANTHER" id="PTHR45570:SF2">
    <property type="entry name" value="ACETYLCHOLINESTERASE 1-LIKE"/>
    <property type="match status" value="1"/>
</dbReference>
<name>A0ABP0GGV5_CLALP</name>
<comment type="caution">
    <text evidence="3">The sequence shown here is derived from an EMBL/GenBank/DDBJ whole genome shotgun (WGS) entry which is preliminary data.</text>
</comment>
<dbReference type="Proteomes" id="UP001642483">
    <property type="component" value="Unassembled WGS sequence"/>
</dbReference>
<dbReference type="InterPro" id="IPR029058">
    <property type="entry name" value="AB_hydrolase_fold"/>
</dbReference>
<evidence type="ECO:0000259" key="2">
    <source>
        <dbReference type="Pfam" id="PF00135"/>
    </source>
</evidence>
<organism evidence="3 4">
    <name type="scientific">Clavelina lepadiformis</name>
    <name type="common">Light-bulb sea squirt</name>
    <name type="synonym">Ascidia lepadiformis</name>
    <dbReference type="NCBI Taxonomy" id="159417"/>
    <lineage>
        <taxon>Eukaryota</taxon>
        <taxon>Metazoa</taxon>
        <taxon>Chordata</taxon>
        <taxon>Tunicata</taxon>
        <taxon>Ascidiacea</taxon>
        <taxon>Aplousobranchia</taxon>
        <taxon>Clavelinidae</taxon>
        <taxon>Clavelina</taxon>
    </lineage>
</organism>
<keyword evidence="4" id="KW-1185">Reference proteome</keyword>
<protein>
    <recommendedName>
        <fullName evidence="2">Carboxylesterase type B domain-containing protein</fullName>
    </recommendedName>
</protein>
<sequence>MNIFLFLVRLFLCHCALAQSDPILDAITFLVQDSYPEFVIESDKIITEGIGVRKQGPVKPRSGVLPHQAPGTQHPQVRIKTGLVTGETVPGSHAFYSIPYAKPPLGPLRYMPPEPAEDFKETFNASLPNYRMCYQIKDDCPEPDSCQDTMSEDCLVVNVNVPSRLDLTDPDSPPAERLPVLVWFHGGFFFRGRATTTKYDGRWLSPAIDAVVVTLNYRVGPLGFLSFEEDGNLVVGNQAIKDQQLALKWVQDNIHAFGGDNERVTLFANSAGAQAAVFHLLSSTSKPLYERAITESSPSVFKYQTPLESASSITAHLLDAIGCPNDVSCLRSQDAWTITQARDKVMAEALKNKDLWGGVEPFRPVIDGVEFTDQPLNLFQNGIWNSEKAVLFGTNEGEMAYVSAAFEYIPNLAILGDVFEAINNIVLGEDAQTMIDVYTKGQGLRPDYGAIFADELTDMFFVCPNRAMARFASLTSTHPDKRVYLYNNAYGQQNCTSSFTPVCGNAYHSSEQIFVWKSAEGYETTFTDEDSLVSDIFSTYWGGFANDGNPSSGLTTSLGYFTTFPLYSSLSTEPWQNIRITYPQSELQTHYRETYCDAWDAIGFYFDTFPEVITPAP</sequence>
<evidence type="ECO:0000313" key="3">
    <source>
        <dbReference type="EMBL" id="CAK8690998.1"/>
    </source>
</evidence>
<gene>
    <name evidence="3" type="ORF">CVLEPA_LOCUS23534</name>
</gene>
<reference evidence="3 4" key="1">
    <citation type="submission" date="2024-02" db="EMBL/GenBank/DDBJ databases">
        <authorList>
            <person name="Daric V."/>
            <person name="Darras S."/>
        </authorList>
    </citation>
    <scope>NUCLEOTIDE SEQUENCE [LARGE SCALE GENOMIC DNA]</scope>
</reference>
<dbReference type="PANTHER" id="PTHR45570">
    <property type="entry name" value="CARBOXYLIC ESTER HYDROLASE"/>
    <property type="match status" value="1"/>
</dbReference>
<dbReference type="Gene3D" id="3.40.50.1820">
    <property type="entry name" value="alpha/beta hydrolase"/>
    <property type="match status" value="1"/>
</dbReference>
<feature type="signal peptide" evidence="1">
    <location>
        <begin position="1"/>
        <end position="18"/>
    </location>
</feature>
<feature type="domain" description="Carboxylesterase type B" evidence="2">
    <location>
        <begin position="74"/>
        <end position="599"/>
    </location>
</feature>